<dbReference type="Proteomes" id="UP000673691">
    <property type="component" value="Unassembled WGS sequence"/>
</dbReference>
<dbReference type="InterPro" id="IPR008580">
    <property type="entry name" value="PPPDE_dom"/>
</dbReference>
<evidence type="ECO:0000256" key="3">
    <source>
        <dbReference type="ARBA" id="ARBA00022801"/>
    </source>
</evidence>
<evidence type="ECO:0000256" key="4">
    <source>
        <dbReference type="SAM" id="MobiDB-lite"/>
    </source>
</evidence>
<evidence type="ECO:0000313" key="6">
    <source>
        <dbReference type="EMBL" id="KAG5456094.1"/>
    </source>
</evidence>
<dbReference type="PANTHER" id="PTHR12378:SF80">
    <property type="entry name" value="IP06716P-RELATED"/>
    <property type="match status" value="1"/>
</dbReference>
<evidence type="ECO:0000313" key="7">
    <source>
        <dbReference type="Proteomes" id="UP000673691"/>
    </source>
</evidence>
<dbReference type="PROSITE" id="PS51858">
    <property type="entry name" value="PPPDE"/>
    <property type="match status" value="1"/>
</dbReference>
<dbReference type="PANTHER" id="PTHR12378">
    <property type="entry name" value="DESUMOYLATING ISOPEPTIDASE"/>
    <property type="match status" value="1"/>
</dbReference>
<sequence length="226" mass="24958">MVDRNKVTNFSYSYLGLGVFHSGLEILGKEYNFGGHPYEFTGVFVTEPKRGPPGVCFKESVLVGYISYSKSEINDIIKKITEDYSGRSYSLLSRYVRLLTNDTALESSRFKQPKKNTTAPVVMASLASPTSAICRGRSTNLLPVIKTSCRITSSNCNHFTSDLCQRLIGKPAPAWINRLAKFANLVPCLVPKAWIAPPGPADTGHPSERPSSDSLHDDDRKPLNRT</sequence>
<dbReference type="GO" id="GO:0016579">
    <property type="term" value="P:protein deubiquitination"/>
    <property type="evidence" value="ECO:0007669"/>
    <property type="project" value="TreeGrafter"/>
</dbReference>
<dbReference type="GO" id="GO:0101005">
    <property type="term" value="F:deubiquitinase activity"/>
    <property type="evidence" value="ECO:0007669"/>
    <property type="project" value="TreeGrafter"/>
</dbReference>
<comment type="caution">
    <text evidence="6">The sequence shown here is derived from an EMBL/GenBank/DDBJ whole genome shotgun (WGS) entry which is preliminary data.</text>
</comment>
<keyword evidence="7" id="KW-1185">Reference proteome</keyword>
<accession>A0A8H7ZMY4</accession>
<dbReference type="Pfam" id="PF05903">
    <property type="entry name" value="Peptidase_C97"/>
    <property type="match status" value="2"/>
</dbReference>
<organism evidence="6 7">
    <name type="scientific">Olpidium bornovanus</name>
    <dbReference type="NCBI Taxonomy" id="278681"/>
    <lineage>
        <taxon>Eukaryota</taxon>
        <taxon>Fungi</taxon>
        <taxon>Fungi incertae sedis</taxon>
        <taxon>Olpidiomycota</taxon>
        <taxon>Olpidiomycotina</taxon>
        <taxon>Olpidiomycetes</taxon>
        <taxon>Olpidiales</taxon>
        <taxon>Olpidiaceae</taxon>
        <taxon>Olpidium</taxon>
    </lineage>
</organism>
<dbReference type="OrthoDB" id="412286at2759"/>
<evidence type="ECO:0000256" key="1">
    <source>
        <dbReference type="ARBA" id="ARBA00008140"/>
    </source>
</evidence>
<feature type="region of interest" description="Disordered" evidence="4">
    <location>
        <begin position="197"/>
        <end position="226"/>
    </location>
</feature>
<reference evidence="6 7" key="1">
    <citation type="journal article" name="Sci. Rep.">
        <title>Genome-scale phylogenetic analyses confirm Olpidium as the closest living zoosporic fungus to the non-flagellated, terrestrial fungi.</title>
        <authorList>
            <person name="Chang Y."/>
            <person name="Rochon D."/>
            <person name="Sekimoto S."/>
            <person name="Wang Y."/>
            <person name="Chovatia M."/>
            <person name="Sandor L."/>
            <person name="Salamov A."/>
            <person name="Grigoriev I.V."/>
            <person name="Stajich J.E."/>
            <person name="Spatafora J.W."/>
        </authorList>
    </citation>
    <scope>NUCLEOTIDE SEQUENCE [LARGE SCALE GENOMIC DNA]</scope>
    <source>
        <strain evidence="6">S191</strain>
    </source>
</reference>
<keyword evidence="3" id="KW-0378">Hydrolase</keyword>
<comment type="similarity">
    <text evidence="1">Belongs to the DeSI family.</text>
</comment>
<evidence type="ECO:0000259" key="5">
    <source>
        <dbReference type="PROSITE" id="PS51858"/>
    </source>
</evidence>
<feature type="domain" description="PPPDE" evidence="5">
    <location>
        <begin position="1"/>
        <end position="194"/>
    </location>
</feature>
<dbReference type="Gene3D" id="3.90.1720.30">
    <property type="entry name" value="PPPDE domains"/>
    <property type="match status" value="2"/>
</dbReference>
<evidence type="ECO:0000256" key="2">
    <source>
        <dbReference type="ARBA" id="ARBA00022670"/>
    </source>
</evidence>
<proteinExistence type="inferred from homology"/>
<gene>
    <name evidence="6" type="ORF">BJ554DRAFT_4262</name>
</gene>
<protein>
    <submittedName>
        <fullName evidence="6">PPPDE putative peptidase domain-containing protein</fullName>
    </submittedName>
</protein>
<dbReference type="EMBL" id="JAEFCI010012296">
    <property type="protein sequence ID" value="KAG5456094.1"/>
    <property type="molecule type" value="Genomic_DNA"/>
</dbReference>
<dbReference type="GO" id="GO:0006508">
    <property type="term" value="P:proteolysis"/>
    <property type="evidence" value="ECO:0007669"/>
    <property type="project" value="UniProtKB-KW"/>
</dbReference>
<dbReference type="AlphaFoldDB" id="A0A8H7ZMY4"/>
<dbReference type="SMART" id="SM01179">
    <property type="entry name" value="DUF862"/>
    <property type="match status" value="1"/>
</dbReference>
<keyword evidence="2" id="KW-0645">Protease</keyword>
<feature type="compositionally biased region" description="Basic and acidic residues" evidence="4">
    <location>
        <begin position="205"/>
        <end position="226"/>
    </location>
</feature>
<dbReference type="InterPro" id="IPR042266">
    <property type="entry name" value="PPPDE_sf"/>
</dbReference>
<name>A0A8H7ZMY4_9FUNG</name>